<dbReference type="RefSeq" id="WP_249279588.1">
    <property type="nucleotide sequence ID" value="NZ_JACRSS010000001.1"/>
</dbReference>
<accession>A0A926DF18</accession>
<keyword evidence="3 5" id="KW-0963">Cytoplasm</keyword>
<comment type="caution">
    <text evidence="8">The sequence shown here is derived from an EMBL/GenBank/DDBJ whole genome shotgun (WGS) entry which is preliminary data.</text>
</comment>
<evidence type="ECO:0000256" key="5">
    <source>
        <dbReference type="HAMAP-Rule" id="MF_00040"/>
    </source>
</evidence>
<evidence type="ECO:0000313" key="8">
    <source>
        <dbReference type="EMBL" id="MBC8537715.1"/>
    </source>
</evidence>
<evidence type="ECO:0000256" key="1">
    <source>
        <dbReference type="ARBA" id="ARBA00004496"/>
    </source>
</evidence>
<dbReference type="AlphaFoldDB" id="A0A926DF18"/>
<proteinExistence type="inferred from homology"/>
<dbReference type="CDD" id="cd00520">
    <property type="entry name" value="RRF"/>
    <property type="match status" value="1"/>
</dbReference>
<evidence type="ECO:0000259" key="7">
    <source>
        <dbReference type="Pfam" id="PF01765"/>
    </source>
</evidence>
<feature type="domain" description="Ribosome recycling factor" evidence="7">
    <location>
        <begin position="24"/>
        <end position="185"/>
    </location>
</feature>
<dbReference type="GO" id="GO:0005737">
    <property type="term" value="C:cytoplasm"/>
    <property type="evidence" value="ECO:0007669"/>
    <property type="project" value="UniProtKB-SubCell"/>
</dbReference>
<keyword evidence="9" id="KW-1185">Reference proteome</keyword>
<name>A0A926DF18_9FIRM</name>
<gene>
    <name evidence="5 8" type="primary">frr</name>
    <name evidence="8" type="ORF">H8693_02060</name>
</gene>
<dbReference type="EMBL" id="JACRSS010000001">
    <property type="protein sequence ID" value="MBC8537715.1"/>
    <property type="molecule type" value="Genomic_DNA"/>
</dbReference>
<dbReference type="Proteomes" id="UP000617951">
    <property type="component" value="Unassembled WGS sequence"/>
</dbReference>
<dbReference type="FunFam" id="3.30.1360.40:FF:000001">
    <property type="entry name" value="Ribosome-recycling factor"/>
    <property type="match status" value="1"/>
</dbReference>
<dbReference type="SUPFAM" id="SSF55194">
    <property type="entry name" value="Ribosome recycling factor, RRF"/>
    <property type="match status" value="1"/>
</dbReference>
<evidence type="ECO:0000313" key="9">
    <source>
        <dbReference type="Proteomes" id="UP000617951"/>
    </source>
</evidence>
<keyword evidence="6" id="KW-0175">Coiled coil</keyword>
<organism evidence="8 9">
    <name type="scientific">Guopingia tenuis</name>
    <dbReference type="NCBI Taxonomy" id="2763656"/>
    <lineage>
        <taxon>Bacteria</taxon>
        <taxon>Bacillati</taxon>
        <taxon>Bacillota</taxon>
        <taxon>Clostridia</taxon>
        <taxon>Christensenellales</taxon>
        <taxon>Christensenellaceae</taxon>
        <taxon>Guopingia</taxon>
    </lineage>
</organism>
<dbReference type="NCBIfam" id="TIGR00496">
    <property type="entry name" value="frr"/>
    <property type="match status" value="1"/>
</dbReference>
<evidence type="ECO:0000256" key="3">
    <source>
        <dbReference type="ARBA" id="ARBA00022490"/>
    </source>
</evidence>
<evidence type="ECO:0000256" key="6">
    <source>
        <dbReference type="SAM" id="Coils"/>
    </source>
</evidence>
<dbReference type="InterPro" id="IPR002661">
    <property type="entry name" value="Ribosome_recyc_fac"/>
</dbReference>
<protein>
    <recommendedName>
        <fullName evidence="5">Ribosome-recycling factor</fullName>
        <shortName evidence="5">RRF</shortName>
    </recommendedName>
    <alternativeName>
        <fullName evidence="5">Ribosome-releasing factor</fullName>
    </alternativeName>
</protein>
<dbReference type="FunFam" id="1.10.132.20:FF:000001">
    <property type="entry name" value="Ribosome-recycling factor"/>
    <property type="match status" value="1"/>
</dbReference>
<dbReference type="InterPro" id="IPR023584">
    <property type="entry name" value="Ribosome_recyc_fac_dom"/>
</dbReference>
<dbReference type="InterPro" id="IPR036191">
    <property type="entry name" value="RRF_sf"/>
</dbReference>
<evidence type="ECO:0000256" key="4">
    <source>
        <dbReference type="ARBA" id="ARBA00022917"/>
    </source>
</evidence>
<keyword evidence="4 5" id="KW-0648">Protein biosynthesis</keyword>
<sequence>MSLQHEAIDKAKGKMEKTISALVSELSSIRAGRANPQLLNRVMVDYYGTMTPIPQVGNVASPEPRLLTISLWDQSMMKPVEKAILASDLGLTPTNDGKVIRLLFPEPTEERRKELVKMARKKAEDSKVAIRSLRRDANEALKKDKKASNITEDDLKELEKDCQDMTDSYIKKIEDLLKEKENEIMEV</sequence>
<comment type="subcellular location">
    <subcellularLocation>
        <location evidence="1 5">Cytoplasm</location>
    </subcellularLocation>
</comment>
<reference evidence="8" key="1">
    <citation type="submission" date="2020-08" db="EMBL/GenBank/DDBJ databases">
        <title>Genome public.</title>
        <authorList>
            <person name="Liu C."/>
            <person name="Sun Q."/>
        </authorList>
    </citation>
    <scope>NUCLEOTIDE SEQUENCE</scope>
    <source>
        <strain evidence="8">NSJ-63</strain>
    </source>
</reference>
<comment type="similarity">
    <text evidence="2 5">Belongs to the RRF family.</text>
</comment>
<dbReference type="Gene3D" id="1.10.132.20">
    <property type="entry name" value="Ribosome-recycling factor"/>
    <property type="match status" value="1"/>
</dbReference>
<dbReference type="GO" id="GO:0006415">
    <property type="term" value="P:translational termination"/>
    <property type="evidence" value="ECO:0007669"/>
    <property type="project" value="UniProtKB-UniRule"/>
</dbReference>
<dbReference type="GO" id="GO:0043023">
    <property type="term" value="F:ribosomal large subunit binding"/>
    <property type="evidence" value="ECO:0007669"/>
    <property type="project" value="TreeGrafter"/>
</dbReference>
<dbReference type="Pfam" id="PF01765">
    <property type="entry name" value="RRF"/>
    <property type="match status" value="1"/>
</dbReference>
<feature type="coiled-coil region" evidence="6">
    <location>
        <begin position="123"/>
        <end position="168"/>
    </location>
</feature>
<dbReference type="HAMAP" id="MF_00040">
    <property type="entry name" value="RRF"/>
    <property type="match status" value="1"/>
</dbReference>
<evidence type="ECO:0000256" key="2">
    <source>
        <dbReference type="ARBA" id="ARBA00005912"/>
    </source>
</evidence>
<dbReference type="PANTHER" id="PTHR20982:SF3">
    <property type="entry name" value="MITOCHONDRIAL RIBOSOME RECYCLING FACTOR PSEUDO 1"/>
    <property type="match status" value="1"/>
</dbReference>
<dbReference type="Gene3D" id="3.30.1360.40">
    <property type="match status" value="1"/>
</dbReference>
<comment type="function">
    <text evidence="5">Responsible for the release of ribosomes from messenger RNA at the termination of protein biosynthesis. May increase the efficiency of translation by recycling ribosomes from one round of translation to another.</text>
</comment>
<dbReference type="PANTHER" id="PTHR20982">
    <property type="entry name" value="RIBOSOME RECYCLING FACTOR"/>
    <property type="match status" value="1"/>
</dbReference>